<protein>
    <submittedName>
        <fullName evidence="9">Tungsten-containing aldehyde ferredoxin oxidored uctase cofactor modifying protein</fullName>
    </submittedName>
</protein>
<keyword evidence="5" id="KW-0408">Iron</keyword>
<feature type="domain" description="4Fe4S-binding SPASM" evidence="8">
    <location>
        <begin position="218"/>
        <end position="285"/>
    </location>
</feature>
<keyword evidence="6" id="KW-0411">Iron-sulfur</keyword>
<dbReference type="AlphaFoldDB" id="A0A2L2X803"/>
<dbReference type="InterPro" id="IPR023885">
    <property type="entry name" value="4Fe4S-binding_SPASM_dom"/>
</dbReference>
<comment type="caution">
    <text evidence="9">The sequence shown here is derived from an EMBL/GenBank/DDBJ whole genome shotgun (WGS) entry which is preliminary data.</text>
</comment>
<dbReference type="SFLD" id="SFLDG01067">
    <property type="entry name" value="SPASM/twitch_domain_containing"/>
    <property type="match status" value="1"/>
</dbReference>
<dbReference type="InterPro" id="IPR034391">
    <property type="entry name" value="AdoMet-like_SPASM_containing"/>
</dbReference>
<evidence type="ECO:0000256" key="3">
    <source>
        <dbReference type="ARBA" id="ARBA00022691"/>
    </source>
</evidence>
<feature type="domain" description="Radical SAM core" evidence="7">
    <location>
        <begin position="16"/>
        <end position="145"/>
    </location>
</feature>
<dbReference type="InterPro" id="IPR013785">
    <property type="entry name" value="Aldolase_TIM"/>
</dbReference>
<evidence type="ECO:0000256" key="1">
    <source>
        <dbReference type="ARBA" id="ARBA00001966"/>
    </source>
</evidence>
<name>A0A2L2X803_9FIRM</name>
<keyword evidence="10" id="KW-1185">Reference proteome</keyword>
<dbReference type="SFLD" id="SFLDG01387">
    <property type="entry name" value="BtrN-like_SPASM_domain_contain"/>
    <property type="match status" value="1"/>
</dbReference>
<dbReference type="GO" id="GO:0046872">
    <property type="term" value="F:metal ion binding"/>
    <property type="evidence" value="ECO:0007669"/>
    <property type="project" value="UniProtKB-KW"/>
</dbReference>
<dbReference type="EMBL" id="BFAV01000019">
    <property type="protein sequence ID" value="GBF32295.1"/>
    <property type="molecule type" value="Genomic_DNA"/>
</dbReference>
<dbReference type="GO" id="GO:0003824">
    <property type="term" value="F:catalytic activity"/>
    <property type="evidence" value="ECO:0007669"/>
    <property type="project" value="InterPro"/>
</dbReference>
<dbReference type="CDD" id="cd21109">
    <property type="entry name" value="SPASM"/>
    <property type="match status" value="1"/>
</dbReference>
<dbReference type="InterPro" id="IPR050377">
    <property type="entry name" value="Radical_SAM_PqqE_MftC-like"/>
</dbReference>
<proteinExistence type="predicted"/>
<keyword evidence="4" id="KW-0479">Metal-binding</keyword>
<dbReference type="GO" id="GO:0051536">
    <property type="term" value="F:iron-sulfur cluster binding"/>
    <property type="evidence" value="ECO:0007669"/>
    <property type="project" value="UniProtKB-KW"/>
</dbReference>
<dbReference type="Proteomes" id="UP000239549">
    <property type="component" value="Unassembled WGS sequence"/>
</dbReference>
<organism evidence="9 10">
    <name type="scientific">Desulfocucumis palustris</name>
    <dbReference type="NCBI Taxonomy" id="1898651"/>
    <lineage>
        <taxon>Bacteria</taxon>
        <taxon>Bacillati</taxon>
        <taxon>Bacillota</taxon>
        <taxon>Clostridia</taxon>
        <taxon>Eubacteriales</taxon>
        <taxon>Desulfocucumaceae</taxon>
        <taxon>Desulfocucumis</taxon>
    </lineage>
</organism>
<evidence type="ECO:0000256" key="5">
    <source>
        <dbReference type="ARBA" id="ARBA00023004"/>
    </source>
</evidence>
<accession>A0A2L2X803</accession>
<keyword evidence="3" id="KW-0949">S-adenosyl-L-methionine</keyword>
<evidence type="ECO:0000256" key="4">
    <source>
        <dbReference type="ARBA" id="ARBA00022723"/>
    </source>
</evidence>
<dbReference type="SUPFAM" id="SSF102114">
    <property type="entry name" value="Radical SAM enzymes"/>
    <property type="match status" value="1"/>
</dbReference>
<evidence type="ECO:0000259" key="7">
    <source>
        <dbReference type="Pfam" id="PF04055"/>
    </source>
</evidence>
<keyword evidence="2" id="KW-0004">4Fe-4S</keyword>
<dbReference type="PANTHER" id="PTHR11228">
    <property type="entry name" value="RADICAL SAM DOMAIN PROTEIN"/>
    <property type="match status" value="1"/>
</dbReference>
<reference evidence="10" key="1">
    <citation type="submission" date="2018-02" db="EMBL/GenBank/DDBJ databases">
        <title>Genome sequence of Desulfocucumis palustris strain NAW-5.</title>
        <authorList>
            <person name="Watanabe M."/>
            <person name="Kojima H."/>
            <person name="Fukui M."/>
        </authorList>
    </citation>
    <scope>NUCLEOTIDE SEQUENCE [LARGE SCALE GENOMIC DNA]</scope>
    <source>
        <strain evidence="10">NAW-5</strain>
    </source>
</reference>
<dbReference type="SFLD" id="SFLDS00029">
    <property type="entry name" value="Radical_SAM"/>
    <property type="match status" value="1"/>
</dbReference>
<dbReference type="Pfam" id="PF13186">
    <property type="entry name" value="SPASM"/>
    <property type="match status" value="1"/>
</dbReference>
<dbReference type="Gene3D" id="3.20.20.70">
    <property type="entry name" value="Aldolase class I"/>
    <property type="match status" value="1"/>
</dbReference>
<dbReference type="OrthoDB" id="9805809at2"/>
<dbReference type="InterPro" id="IPR058240">
    <property type="entry name" value="rSAM_sf"/>
</dbReference>
<evidence type="ECO:0000259" key="8">
    <source>
        <dbReference type="Pfam" id="PF13186"/>
    </source>
</evidence>
<evidence type="ECO:0000313" key="9">
    <source>
        <dbReference type="EMBL" id="GBF32295.1"/>
    </source>
</evidence>
<evidence type="ECO:0000313" key="10">
    <source>
        <dbReference type="Proteomes" id="UP000239549"/>
    </source>
</evidence>
<sequence length="294" mass="34040">MIIPNHIQIETVNGLCTASCNMCTISNWKRDPNIMDNITYIKILKNFLDYQQNIKYITLHGCGEPLLDDNLSEKIKIAKEMNFSGIGFATNCTELSEDISCNLIESGLDTIICSIDGIKKDTHESIRKGTNFEKVVSNVLKFIQLRNRIGKTKILIRFIRQEINNQEWPEFFSYWTGKLDCNFGDQVIRFDIHNWGDKLTHYKTKDVNSSVGFNKVVCEYIYDRIVVYSNGDMGFCCADDNGFFNLGNVSDCDPISIYNNNPFNYYRKMMQEGRIDELEHCRYCTIPRSRALRL</sequence>
<dbReference type="PANTHER" id="PTHR11228:SF7">
    <property type="entry name" value="PQQA PEPTIDE CYCLASE"/>
    <property type="match status" value="1"/>
</dbReference>
<evidence type="ECO:0000256" key="6">
    <source>
        <dbReference type="ARBA" id="ARBA00023014"/>
    </source>
</evidence>
<dbReference type="InterPro" id="IPR007197">
    <property type="entry name" value="rSAM"/>
</dbReference>
<evidence type="ECO:0000256" key="2">
    <source>
        <dbReference type="ARBA" id="ARBA00022485"/>
    </source>
</evidence>
<gene>
    <name evidence="9" type="ORF">DCCM_0489</name>
</gene>
<dbReference type="RefSeq" id="WP_104370841.1">
    <property type="nucleotide sequence ID" value="NZ_BFAV01000019.1"/>
</dbReference>
<comment type="cofactor">
    <cofactor evidence="1">
        <name>[4Fe-4S] cluster</name>
        <dbReference type="ChEBI" id="CHEBI:49883"/>
    </cofactor>
</comment>
<dbReference type="Pfam" id="PF04055">
    <property type="entry name" value="Radical_SAM"/>
    <property type="match status" value="1"/>
</dbReference>